<evidence type="ECO:0000259" key="2">
    <source>
        <dbReference type="Pfam" id="PF12697"/>
    </source>
</evidence>
<gene>
    <name evidence="3" type="ORF">CYCCA115_LOCUS24095</name>
</gene>
<dbReference type="EMBL" id="CAKOGP040002458">
    <property type="protein sequence ID" value="CAJ1970072.1"/>
    <property type="molecule type" value="Genomic_DNA"/>
</dbReference>
<feature type="domain" description="AB hydrolase-1" evidence="2">
    <location>
        <begin position="39"/>
        <end position="206"/>
    </location>
</feature>
<proteinExistence type="predicted"/>
<organism evidence="3 4">
    <name type="scientific">Cylindrotheca closterium</name>
    <dbReference type="NCBI Taxonomy" id="2856"/>
    <lineage>
        <taxon>Eukaryota</taxon>
        <taxon>Sar</taxon>
        <taxon>Stramenopiles</taxon>
        <taxon>Ochrophyta</taxon>
        <taxon>Bacillariophyta</taxon>
        <taxon>Bacillariophyceae</taxon>
        <taxon>Bacillariophycidae</taxon>
        <taxon>Bacillariales</taxon>
        <taxon>Bacillariaceae</taxon>
        <taxon>Cylindrotheca</taxon>
    </lineage>
</organism>
<feature type="region of interest" description="Disordered" evidence="1">
    <location>
        <begin position="119"/>
        <end position="144"/>
    </location>
</feature>
<reference evidence="3" key="1">
    <citation type="submission" date="2023-08" db="EMBL/GenBank/DDBJ databases">
        <authorList>
            <person name="Audoor S."/>
            <person name="Bilcke G."/>
        </authorList>
    </citation>
    <scope>NUCLEOTIDE SEQUENCE</scope>
</reference>
<dbReference type="PANTHER" id="PTHR20916:SF18">
    <property type="entry name" value="IPT_TIG DOMAIN-CONTAINING PROTEIN"/>
    <property type="match status" value="1"/>
</dbReference>
<sequence length="398" mass="43407">MITTETFLPLPHGDTYVRIDSIITASPDSTNTNASTTTFLLVHGATVPHWQFDRLVPILLAHNNNNNNNTNTAGVTNRIIRLDLYGHGKSARPRHVRHDLSLFVEQVWGVIQHYQLDDSSNNNHNNKYDNNNSNGQAAAAGGGGGGSGADNKLIGLGHSLGAAVLVGVASSHNNSSSSSSSSSSSPSSSLLFHHLILSAPMLNFMQLNPSLKVIMSLPCVGEVIMKLILDPFLRARRKKRNFIQCQQQLQECFDGTSLLQMFRDGALGDQSMVYQRLGDQLRLLSCGSGSGIGGGNNTNNTNNDNNNDNNTNCTKILVLWGSHDKVVNGHHMAQIIELLDPFFGLENHDNHDNNNKHGRALVLEYERLGGLEHNQLSADPHRCAEAIFRRMTGNPSII</sequence>
<dbReference type="PANTHER" id="PTHR20916">
    <property type="entry name" value="CYSTEINE AND GLYCINE-RICH PROTEIN 2 BINDING PROTEIN"/>
    <property type="match status" value="1"/>
</dbReference>
<evidence type="ECO:0000313" key="4">
    <source>
        <dbReference type="Proteomes" id="UP001295423"/>
    </source>
</evidence>
<dbReference type="AlphaFoldDB" id="A0AAD2GD38"/>
<feature type="compositionally biased region" description="Low complexity" evidence="1">
    <location>
        <begin position="119"/>
        <end position="139"/>
    </location>
</feature>
<dbReference type="InterPro" id="IPR029058">
    <property type="entry name" value="AB_hydrolase_fold"/>
</dbReference>
<name>A0AAD2GD38_9STRA</name>
<protein>
    <recommendedName>
        <fullName evidence="2">AB hydrolase-1 domain-containing protein</fullName>
    </recommendedName>
</protein>
<dbReference type="Pfam" id="PF12697">
    <property type="entry name" value="Abhydrolase_6"/>
    <property type="match status" value="1"/>
</dbReference>
<dbReference type="Proteomes" id="UP001295423">
    <property type="component" value="Unassembled WGS sequence"/>
</dbReference>
<dbReference type="Gene3D" id="3.40.50.1820">
    <property type="entry name" value="alpha/beta hydrolase"/>
    <property type="match status" value="1"/>
</dbReference>
<comment type="caution">
    <text evidence="3">The sequence shown here is derived from an EMBL/GenBank/DDBJ whole genome shotgun (WGS) entry which is preliminary data.</text>
</comment>
<dbReference type="SUPFAM" id="SSF53474">
    <property type="entry name" value="alpha/beta-Hydrolases"/>
    <property type="match status" value="1"/>
</dbReference>
<dbReference type="InterPro" id="IPR000073">
    <property type="entry name" value="AB_hydrolase_1"/>
</dbReference>
<evidence type="ECO:0000313" key="3">
    <source>
        <dbReference type="EMBL" id="CAJ1970072.1"/>
    </source>
</evidence>
<accession>A0AAD2GD38</accession>
<keyword evidence="4" id="KW-1185">Reference proteome</keyword>
<evidence type="ECO:0000256" key="1">
    <source>
        <dbReference type="SAM" id="MobiDB-lite"/>
    </source>
</evidence>